<organism evidence="5 6">
    <name type="scientific">Coccomyxa subellipsoidea (strain C-169)</name>
    <name type="common">Green microalga</name>
    <dbReference type="NCBI Taxonomy" id="574566"/>
    <lineage>
        <taxon>Eukaryota</taxon>
        <taxon>Viridiplantae</taxon>
        <taxon>Chlorophyta</taxon>
        <taxon>core chlorophytes</taxon>
        <taxon>Trebouxiophyceae</taxon>
        <taxon>Trebouxiophyceae incertae sedis</taxon>
        <taxon>Coccomyxaceae</taxon>
        <taxon>Coccomyxa</taxon>
        <taxon>Coccomyxa subellipsoidea</taxon>
    </lineage>
</organism>
<dbReference type="AlphaFoldDB" id="I0YSZ1"/>
<dbReference type="GO" id="GO:0031499">
    <property type="term" value="C:TRAMP complex"/>
    <property type="evidence" value="ECO:0007669"/>
    <property type="project" value="TreeGrafter"/>
</dbReference>
<keyword evidence="1" id="KW-0479">Metal-binding</keyword>
<protein>
    <submittedName>
        <fullName evidence="5">Nucleotidyltransferase</fullName>
    </submittedName>
</protein>
<dbReference type="STRING" id="574566.I0YSZ1"/>
<dbReference type="InterPro" id="IPR002058">
    <property type="entry name" value="PAP_assoc"/>
</dbReference>
<dbReference type="Proteomes" id="UP000007264">
    <property type="component" value="Unassembled WGS sequence"/>
</dbReference>
<dbReference type="KEGG" id="csl:COCSUDRAFT_17457"/>
<reference evidence="5 6" key="1">
    <citation type="journal article" date="2012" name="Genome Biol.">
        <title>The genome of the polar eukaryotic microalga coccomyxa subellipsoidea reveals traits of cold adaptation.</title>
        <authorList>
            <person name="Blanc G."/>
            <person name="Agarkova I."/>
            <person name="Grimwood J."/>
            <person name="Kuo A."/>
            <person name="Brueggeman A."/>
            <person name="Dunigan D."/>
            <person name="Gurnon J."/>
            <person name="Ladunga I."/>
            <person name="Lindquist E."/>
            <person name="Lucas S."/>
            <person name="Pangilinan J."/>
            <person name="Proschold T."/>
            <person name="Salamov A."/>
            <person name="Schmutz J."/>
            <person name="Weeks D."/>
            <person name="Yamada T."/>
            <person name="Claverie J.M."/>
            <person name="Grigoriev I."/>
            <person name="Van Etten J."/>
            <person name="Lomsadze A."/>
            <person name="Borodovsky M."/>
        </authorList>
    </citation>
    <scope>NUCLEOTIDE SEQUENCE [LARGE SCALE GENOMIC DNA]</scope>
    <source>
        <strain evidence="5 6">C-169</strain>
    </source>
</reference>
<dbReference type="InterPro" id="IPR045862">
    <property type="entry name" value="Trf4-like"/>
</dbReference>
<dbReference type="GO" id="GO:0005730">
    <property type="term" value="C:nucleolus"/>
    <property type="evidence" value="ECO:0007669"/>
    <property type="project" value="TreeGrafter"/>
</dbReference>
<dbReference type="eggNOG" id="KOG1906">
    <property type="taxonomic scope" value="Eukaryota"/>
</dbReference>
<dbReference type="Gene3D" id="1.10.1410.10">
    <property type="match status" value="1"/>
</dbReference>
<dbReference type="InterPro" id="IPR054708">
    <property type="entry name" value="MTPAP-like_central"/>
</dbReference>
<gene>
    <name evidence="5" type="ORF">COCSUDRAFT_17457</name>
</gene>
<dbReference type="GeneID" id="17039494"/>
<dbReference type="RefSeq" id="XP_005646054.1">
    <property type="nucleotide sequence ID" value="XM_005645997.1"/>
</dbReference>
<evidence type="ECO:0000256" key="2">
    <source>
        <dbReference type="ARBA" id="ARBA00022842"/>
    </source>
</evidence>
<dbReference type="Pfam" id="PF22600">
    <property type="entry name" value="MTPAP-like_central"/>
    <property type="match status" value="1"/>
</dbReference>
<feature type="non-terminal residue" evidence="5">
    <location>
        <position position="1"/>
    </location>
</feature>
<feature type="domain" description="Poly(A) RNA polymerase mitochondrial-like central palm" evidence="4">
    <location>
        <begin position="3"/>
        <end position="119"/>
    </location>
</feature>
<dbReference type="GO" id="GO:0031123">
    <property type="term" value="P:RNA 3'-end processing"/>
    <property type="evidence" value="ECO:0007669"/>
    <property type="project" value="TreeGrafter"/>
</dbReference>
<evidence type="ECO:0000259" key="3">
    <source>
        <dbReference type="Pfam" id="PF03828"/>
    </source>
</evidence>
<dbReference type="GO" id="GO:0046872">
    <property type="term" value="F:metal ion binding"/>
    <property type="evidence" value="ECO:0007669"/>
    <property type="project" value="UniProtKB-KW"/>
</dbReference>
<dbReference type="FunFam" id="3.30.460.10:FF:000051">
    <property type="entry name" value="DNA2/NAM7 helicase family protein"/>
    <property type="match status" value="1"/>
</dbReference>
<proteinExistence type="predicted"/>
<keyword evidence="2" id="KW-0460">Magnesium</keyword>
<sequence>ELVEFCRFLAPSSSELASRQAALARVTDAVQSIWPSASVQVFGSFVTGLYLPSSDMDIVVMDSQCGDIRSALKAVANSLVRKNMAKNIQIIAKAKVPIIKFEDIESGIKFDISFDAANGPEAADFVKGLMQRLPPMRPLVLILKVFLHQRELNEVYQGGIGSYALLVMVAGFLLLHPSRGGPGGDLDLEANLGVLLLDFLRLFGRSLNTLDVGVSCRHGLSSCGSGGCFFGKRDRGMLQVERPWMLAVEDPKDPSNDLGKGSYNIQKVRAPSRDSLARFDAFWPGCGSIGV</sequence>
<dbReference type="InterPro" id="IPR043519">
    <property type="entry name" value="NT_sf"/>
</dbReference>
<dbReference type="EMBL" id="AGSI01000012">
    <property type="protein sequence ID" value="EIE21510.1"/>
    <property type="molecule type" value="Genomic_DNA"/>
</dbReference>
<dbReference type="PANTHER" id="PTHR23092">
    <property type="entry name" value="POLY(A) RNA POLYMERASE"/>
    <property type="match status" value="1"/>
</dbReference>
<dbReference type="GO" id="GO:1990817">
    <property type="term" value="F:poly(A) RNA polymerase activity"/>
    <property type="evidence" value="ECO:0007669"/>
    <property type="project" value="InterPro"/>
</dbReference>
<comment type="caution">
    <text evidence="5">The sequence shown here is derived from an EMBL/GenBank/DDBJ whole genome shotgun (WGS) entry which is preliminary data.</text>
</comment>
<dbReference type="SUPFAM" id="SSF81631">
    <property type="entry name" value="PAP/OAS1 substrate-binding domain"/>
    <property type="match status" value="1"/>
</dbReference>
<evidence type="ECO:0000256" key="1">
    <source>
        <dbReference type="ARBA" id="ARBA00022723"/>
    </source>
</evidence>
<evidence type="ECO:0000313" key="5">
    <source>
        <dbReference type="EMBL" id="EIE21510.1"/>
    </source>
</evidence>
<dbReference type="CDD" id="cd05402">
    <property type="entry name" value="NT_PAP_TUTase"/>
    <property type="match status" value="1"/>
</dbReference>
<dbReference type="GO" id="GO:0043634">
    <property type="term" value="P:polyadenylation-dependent ncRNA catabolic process"/>
    <property type="evidence" value="ECO:0007669"/>
    <property type="project" value="TreeGrafter"/>
</dbReference>
<accession>I0YSZ1</accession>
<evidence type="ECO:0000259" key="4">
    <source>
        <dbReference type="Pfam" id="PF22600"/>
    </source>
</evidence>
<name>I0YSZ1_COCSC</name>
<dbReference type="Gene3D" id="3.30.460.10">
    <property type="entry name" value="Beta Polymerase, domain 2"/>
    <property type="match status" value="1"/>
</dbReference>
<keyword evidence="6" id="KW-1185">Reference proteome</keyword>
<dbReference type="SUPFAM" id="SSF81301">
    <property type="entry name" value="Nucleotidyltransferase"/>
    <property type="match status" value="1"/>
</dbReference>
<dbReference type="OrthoDB" id="273917at2759"/>
<dbReference type="Pfam" id="PF03828">
    <property type="entry name" value="PAP_assoc"/>
    <property type="match status" value="1"/>
</dbReference>
<dbReference type="GO" id="GO:0003729">
    <property type="term" value="F:mRNA binding"/>
    <property type="evidence" value="ECO:0007669"/>
    <property type="project" value="TreeGrafter"/>
</dbReference>
<feature type="domain" description="PAP-associated" evidence="3">
    <location>
        <begin position="191"/>
        <end position="256"/>
    </location>
</feature>
<evidence type="ECO:0000313" key="6">
    <source>
        <dbReference type="Proteomes" id="UP000007264"/>
    </source>
</evidence>
<dbReference type="PANTHER" id="PTHR23092:SF15">
    <property type="entry name" value="INACTIVE NON-CANONICAL POLY(A) RNA POLYMERASE PROTEIN TRF4-2-RELATED"/>
    <property type="match status" value="1"/>
</dbReference>